<organism evidence="1 2">
    <name type="scientific">Prosthecobacter algae</name>
    <dbReference type="NCBI Taxonomy" id="1144682"/>
    <lineage>
        <taxon>Bacteria</taxon>
        <taxon>Pseudomonadati</taxon>
        <taxon>Verrucomicrobiota</taxon>
        <taxon>Verrucomicrobiia</taxon>
        <taxon>Verrucomicrobiales</taxon>
        <taxon>Verrucomicrobiaceae</taxon>
        <taxon>Prosthecobacter</taxon>
    </lineage>
</organism>
<dbReference type="EMBL" id="BAABIA010000009">
    <property type="protein sequence ID" value="GAA5146709.1"/>
    <property type="molecule type" value="Genomic_DNA"/>
</dbReference>
<evidence type="ECO:0000313" key="1">
    <source>
        <dbReference type="EMBL" id="GAA5146709.1"/>
    </source>
</evidence>
<protein>
    <submittedName>
        <fullName evidence="1">Uncharacterized protein</fullName>
    </submittedName>
</protein>
<accession>A0ABP9PHK3</accession>
<reference evidence="2" key="1">
    <citation type="journal article" date="2019" name="Int. J. Syst. Evol. Microbiol.">
        <title>The Global Catalogue of Microorganisms (GCM) 10K type strain sequencing project: providing services to taxonomists for standard genome sequencing and annotation.</title>
        <authorList>
            <consortium name="The Broad Institute Genomics Platform"/>
            <consortium name="The Broad Institute Genome Sequencing Center for Infectious Disease"/>
            <person name="Wu L."/>
            <person name="Ma J."/>
        </authorList>
    </citation>
    <scope>NUCLEOTIDE SEQUENCE [LARGE SCALE GENOMIC DNA]</scope>
    <source>
        <strain evidence="2">JCM 18053</strain>
    </source>
</reference>
<comment type="caution">
    <text evidence="1">The sequence shown here is derived from an EMBL/GenBank/DDBJ whole genome shotgun (WGS) entry which is preliminary data.</text>
</comment>
<gene>
    <name evidence="1" type="ORF">GCM10023213_40260</name>
</gene>
<name>A0ABP9PHK3_9BACT</name>
<dbReference type="Proteomes" id="UP001499852">
    <property type="component" value="Unassembled WGS sequence"/>
</dbReference>
<proteinExistence type="predicted"/>
<evidence type="ECO:0000313" key="2">
    <source>
        <dbReference type="Proteomes" id="UP001499852"/>
    </source>
</evidence>
<keyword evidence="2" id="KW-1185">Reference proteome</keyword>
<sequence>MGAQLTVGQHHFVKDARHGPVIEQASVEATHLLLLGLARRRKGFERERLGVGHSAGHSFIARMAGSSKETDSVPRRAGKLTKAGSYETGTQFTVHAGIWRNEDRGFSRVNGPLFVGTVSQMEGK</sequence>